<evidence type="ECO:0000256" key="4">
    <source>
        <dbReference type="ARBA" id="ARBA00011944"/>
    </source>
</evidence>
<proteinExistence type="inferred from homology"/>
<dbReference type="RefSeq" id="WP_243798347.1">
    <property type="nucleotide sequence ID" value="NZ_CP094669.1"/>
</dbReference>
<dbReference type="Pfam" id="PF01729">
    <property type="entry name" value="QRPTase_C"/>
    <property type="match status" value="1"/>
</dbReference>
<evidence type="ECO:0000256" key="9">
    <source>
        <dbReference type="PIRNR" id="PIRNR006250"/>
    </source>
</evidence>
<dbReference type="PANTHER" id="PTHR32179">
    <property type="entry name" value="NICOTINATE-NUCLEOTIDE PYROPHOSPHORYLASE [CARBOXYLATING]"/>
    <property type="match status" value="1"/>
</dbReference>
<dbReference type="Gene3D" id="3.90.1170.20">
    <property type="entry name" value="Quinolinate phosphoribosyl transferase, N-terminal domain"/>
    <property type="match status" value="1"/>
</dbReference>
<evidence type="ECO:0000259" key="11">
    <source>
        <dbReference type="Pfam" id="PF02749"/>
    </source>
</evidence>
<sequence length="295" mass="31998">MGPFHYFCAVQKPSYLTPEALTTFIQTALREDVGDGDHSSLASIPAAAQKRARLLVKDEGVLAGVELAHLIFNEVDSTLRVEQLLADGARVKHGDVVLTVEGRAQSILTAERLVLNCMQRMSGIATHTAFLNTLLDGTKARLLDTRKTSPNFRLCEKWAVLIGGGVNHRYGLFDMIILKDNHVDYAGGIRQAIEATQTYLQQTGRQLPIEIETRSLAEVQEALDTGGIVRIMLDNMSPAQLREAVALINGRFPTEASGGITELTIAEVAATGVDFISVGALTHSTKSLDLSLKAY</sequence>
<dbReference type="InterPro" id="IPR013785">
    <property type="entry name" value="Aldolase_TIM"/>
</dbReference>
<dbReference type="InterPro" id="IPR036068">
    <property type="entry name" value="Nicotinate_pribotase-like_C"/>
</dbReference>
<evidence type="ECO:0000256" key="7">
    <source>
        <dbReference type="ARBA" id="ARBA00022679"/>
    </source>
</evidence>
<dbReference type="InterPro" id="IPR037128">
    <property type="entry name" value="Quinolinate_PRibosylTase_N_sf"/>
</dbReference>
<dbReference type="PANTHER" id="PTHR32179:SF3">
    <property type="entry name" value="NICOTINATE-NUCLEOTIDE PYROPHOSPHORYLASE [CARBOXYLATING]"/>
    <property type="match status" value="1"/>
</dbReference>
<dbReference type="Pfam" id="PF02749">
    <property type="entry name" value="QRPTase_N"/>
    <property type="match status" value="1"/>
</dbReference>
<evidence type="ECO:0000256" key="5">
    <source>
        <dbReference type="ARBA" id="ARBA00022642"/>
    </source>
</evidence>
<keyword evidence="5" id="KW-0662">Pyridine nucleotide biosynthesis</keyword>
<comment type="function">
    <text evidence="1">Involved in the catabolism of quinolinic acid (QA).</text>
</comment>
<dbReference type="CDD" id="cd01572">
    <property type="entry name" value="QPRTase"/>
    <property type="match status" value="1"/>
</dbReference>
<dbReference type="NCBIfam" id="TIGR00078">
    <property type="entry name" value="nadC"/>
    <property type="match status" value="1"/>
</dbReference>
<evidence type="ECO:0000256" key="3">
    <source>
        <dbReference type="ARBA" id="ARBA00009400"/>
    </source>
</evidence>
<reference evidence="12 13" key="1">
    <citation type="submission" date="2022-03" db="EMBL/GenBank/DDBJ databases">
        <title>Hymenobactersp. isolated from the air.</title>
        <authorList>
            <person name="Won M."/>
            <person name="Kwon S.-W."/>
        </authorList>
    </citation>
    <scope>NUCLEOTIDE SEQUENCE [LARGE SCALE GENOMIC DNA]</scope>
    <source>
        <strain evidence="12 13">KACC 21982</strain>
    </source>
</reference>
<dbReference type="Gene3D" id="3.20.20.70">
    <property type="entry name" value="Aldolase class I"/>
    <property type="match status" value="1"/>
</dbReference>
<dbReference type="EC" id="2.4.2.19" evidence="4"/>
<dbReference type="InterPro" id="IPR004393">
    <property type="entry name" value="NadC"/>
</dbReference>
<evidence type="ECO:0000256" key="6">
    <source>
        <dbReference type="ARBA" id="ARBA00022676"/>
    </source>
</evidence>
<dbReference type="InterPro" id="IPR022412">
    <property type="entry name" value="Quinolinate_PRibosylTrfase_N"/>
</dbReference>
<dbReference type="EMBL" id="CP094669">
    <property type="protein sequence ID" value="UOG74763.1"/>
    <property type="molecule type" value="Genomic_DNA"/>
</dbReference>
<dbReference type="GO" id="GO:0004514">
    <property type="term" value="F:nicotinate-nucleotide diphosphorylase (carboxylating) activity"/>
    <property type="evidence" value="ECO:0007669"/>
    <property type="project" value="UniProtKB-EC"/>
</dbReference>
<evidence type="ECO:0000259" key="10">
    <source>
        <dbReference type="Pfam" id="PF01729"/>
    </source>
</evidence>
<keyword evidence="13" id="KW-1185">Reference proteome</keyword>
<dbReference type="InterPro" id="IPR002638">
    <property type="entry name" value="Quinolinate_PRibosylTrfase_C"/>
</dbReference>
<evidence type="ECO:0000256" key="8">
    <source>
        <dbReference type="ARBA" id="ARBA00033102"/>
    </source>
</evidence>
<dbReference type="Proteomes" id="UP000831113">
    <property type="component" value="Chromosome"/>
</dbReference>
<keyword evidence="7 9" id="KW-0808">Transferase</keyword>
<accession>A0ABY4CWX2</accession>
<feature type="domain" description="Quinolinate phosphoribosyl transferase C-terminal" evidence="10">
    <location>
        <begin position="124"/>
        <end position="293"/>
    </location>
</feature>
<dbReference type="SUPFAM" id="SSF54675">
    <property type="entry name" value="Nicotinate/Quinolinate PRTase N-terminal domain-like"/>
    <property type="match status" value="1"/>
</dbReference>
<comment type="similarity">
    <text evidence="3 9">Belongs to the NadC/ModD family.</text>
</comment>
<keyword evidence="6 9" id="KW-0328">Glycosyltransferase</keyword>
<comment type="pathway">
    <text evidence="2">Cofactor biosynthesis; NAD(+) biosynthesis; nicotinate D-ribonucleotide from quinolinate: step 1/1.</text>
</comment>
<feature type="domain" description="Quinolinate phosphoribosyl transferase N-terminal" evidence="11">
    <location>
        <begin position="41"/>
        <end position="122"/>
    </location>
</feature>
<dbReference type="SUPFAM" id="SSF51690">
    <property type="entry name" value="Nicotinate/Quinolinate PRTase C-terminal domain-like"/>
    <property type="match status" value="1"/>
</dbReference>
<dbReference type="InterPro" id="IPR027277">
    <property type="entry name" value="NadC/ModD"/>
</dbReference>
<name>A0ABY4CWX2_9BACT</name>
<gene>
    <name evidence="12" type="primary">nadC</name>
    <name evidence="12" type="ORF">MTX78_21930</name>
</gene>
<evidence type="ECO:0000313" key="12">
    <source>
        <dbReference type="EMBL" id="UOG74763.1"/>
    </source>
</evidence>
<evidence type="ECO:0000256" key="2">
    <source>
        <dbReference type="ARBA" id="ARBA00004893"/>
    </source>
</evidence>
<evidence type="ECO:0000256" key="1">
    <source>
        <dbReference type="ARBA" id="ARBA00003237"/>
    </source>
</evidence>
<organism evidence="12 13">
    <name type="scientific">Hymenobacter tibetensis</name>
    <dbReference type="NCBI Taxonomy" id="497967"/>
    <lineage>
        <taxon>Bacteria</taxon>
        <taxon>Pseudomonadati</taxon>
        <taxon>Bacteroidota</taxon>
        <taxon>Cytophagia</taxon>
        <taxon>Cytophagales</taxon>
        <taxon>Hymenobacteraceae</taxon>
        <taxon>Hymenobacter</taxon>
    </lineage>
</organism>
<protein>
    <recommendedName>
        <fullName evidence="4">nicotinate-nucleotide diphosphorylase (carboxylating)</fullName>
        <ecNumber evidence="4">2.4.2.19</ecNumber>
    </recommendedName>
    <alternativeName>
        <fullName evidence="8">Quinolinate phosphoribosyltransferase [decarboxylating]</fullName>
    </alternativeName>
</protein>
<dbReference type="PIRSF" id="PIRSF006250">
    <property type="entry name" value="NadC_ModD"/>
    <property type="match status" value="1"/>
</dbReference>
<evidence type="ECO:0000313" key="13">
    <source>
        <dbReference type="Proteomes" id="UP000831113"/>
    </source>
</evidence>